<proteinExistence type="predicted"/>
<dbReference type="AlphaFoldDB" id="A0A0A9DFK6"/>
<dbReference type="EMBL" id="GBRH01211309">
    <property type="protein sequence ID" value="JAD86586.1"/>
    <property type="molecule type" value="Transcribed_RNA"/>
</dbReference>
<organism evidence="1">
    <name type="scientific">Arundo donax</name>
    <name type="common">Giant reed</name>
    <name type="synonym">Donax arundinaceus</name>
    <dbReference type="NCBI Taxonomy" id="35708"/>
    <lineage>
        <taxon>Eukaryota</taxon>
        <taxon>Viridiplantae</taxon>
        <taxon>Streptophyta</taxon>
        <taxon>Embryophyta</taxon>
        <taxon>Tracheophyta</taxon>
        <taxon>Spermatophyta</taxon>
        <taxon>Magnoliopsida</taxon>
        <taxon>Liliopsida</taxon>
        <taxon>Poales</taxon>
        <taxon>Poaceae</taxon>
        <taxon>PACMAD clade</taxon>
        <taxon>Arundinoideae</taxon>
        <taxon>Arundineae</taxon>
        <taxon>Arundo</taxon>
    </lineage>
</organism>
<dbReference type="PANTHER" id="PTHR47510">
    <property type="entry name" value="REVERSE TRANSCRIPTASE DOMAIN-CONTAINING PROTEIN"/>
    <property type="match status" value="1"/>
</dbReference>
<dbReference type="PANTHER" id="PTHR47510:SF3">
    <property type="entry name" value="ENDO_EXONUCLEASE_PHOSPHATASE DOMAIN-CONTAINING PROTEIN"/>
    <property type="match status" value="1"/>
</dbReference>
<reference evidence="1" key="2">
    <citation type="journal article" date="2015" name="Data Brief">
        <title>Shoot transcriptome of the giant reed, Arundo donax.</title>
        <authorList>
            <person name="Barrero R.A."/>
            <person name="Guerrero F.D."/>
            <person name="Moolhuijzen P."/>
            <person name="Goolsby J.A."/>
            <person name="Tidwell J."/>
            <person name="Bellgard S.E."/>
            <person name="Bellgard M.I."/>
        </authorList>
    </citation>
    <scope>NUCLEOTIDE SEQUENCE</scope>
    <source>
        <tissue evidence="1">Shoot tissue taken approximately 20 cm above the soil surface</tissue>
    </source>
</reference>
<accession>A0A0A9DFK6</accession>
<protein>
    <submittedName>
        <fullName evidence="1">Uncharacterized protein</fullName>
    </submittedName>
</protein>
<evidence type="ECO:0000313" key="1">
    <source>
        <dbReference type="EMBL" id="JAD86586.1"/>
    </source>
</evidence>
<name>A0A0A9DFK6_ARUDO</name>
<sequence length="244" mass="29031">MWINMSACIRKMALEVFGVTKGSGREPKDTWWWNEDVQKAIKEKKECYRRLHHDKSADNMEKYKIAKKIAKRAVSVARGQANEELYQRIGTKEGEKDIYRIAKVRERKTKDVNEVKCIKDGTDRLLVKGDEIKNRWREYFDKLFNGGNENSTIQLDVSFNDVNRRFVRRIQESEIKEALKRMKGGKVMWLTRLFNHIFRSNRMPKEWRKSILVPILKNKGDIQSCTNYRGIKLMSHTMKMWESH</sequence>
<reference evidence="1" key="1">
    <citation type="submission" date="2014-09" db="EMBL/GenBank/DDBJ databases">
        <authorList>
            <person name="Magalhaes I.L.F."/>
            <person name="Oliveira U."/>
            <person name="Santos F.R."/>
            <person name="Vidigal T.H.D.A."/>
            <person name="Brescovit A.D."/>
            <person name="Santos A.J."/>
        </authorList>
    </citation>
    <scope>NUCLEOTIDE SEQUENCE</scope>
    <source>
        <tissue evidence="1">Shoot tissue taken approximately 20 cm above the soil surface</tissue>
    </source>
</reference>